<comment type="caution">
    <text evidence="1">The sequence shown here is derived from an EMBL/GenBank/DDBJ whole genome shotgun (WGS) entry which is preliminary data.</text>
</comment>
<proteinExistence type="predicted"/>
<dbReference type="OrthoDB" id="2422390at2759"/>
<dbReference type="Proteomes" id="UP000789405">
    <property type="component" value="Unassembled WGS sequence"/>
</dbReference>
<sequence length="257" mass="29947">MVKLIVNEKSYGEITLDSQTLSEAYDQIIKLDSDDPRYKFFFIFNDEEVGKIKLGPRDKLLNSDMKISDIISNESELYVERELLITIYDGKRIKKFVSINKLNSNLSDIRNELIGKKFISPNFIFLREDSKKENLQEVHLEFEKSVTLEDILKNGVMRVLSDKPSMFYEIDYVKQNIDIYKLDYGLSFTREGVKLGNHQSFDFIQPIKFSIPNNSDSFVAELLVTERINDFFIIKNQVDVSRVEDLPSELQTLLTNI</sequence>
<dbReference type="AlphaFoldDB" id="A0A9N9CHI7"/>
<dbReference type="EMBL" id="CAJVPY010003702">
    <property type="protein sequence ID" value="CAG8599096.1"/>
    <property type="molecule type" value="Genomic_DNA"/>
</dbReference>
<evidence type="ECO:0000313" key="1">
    <source>
        <dbReference type="EMBL" id="CAG8599096.1"/>
    </source>
</evidence>
<organism evidence="1 2">
    <name type="scientific">Dentiscutata erythropus</name>
    <dbReference type="NCBI Taxonomy" id="1348616"/>
    <lineage>
        <taxon>Eukaryota</taxon>
        <taxon>Fungi</taxon>
        <taxon>Fungi incertae sedis</taxon>
        <taxon>Mucoromycota</taxon>
        <taxon>Glomeromycotina</taxon>
        <taxon>Glomeromycetes</taxon>
        <taxon>Diversisporales</taxon>
        <taxon>Gigasporaceae</taxon>
        <taxon>Dentiscutata</taxon>
    </lineage>
</organism>
<keyword evidence="2" id="KW-1185">Reference proteome</keyword>
<accession>A0A9N9CHI7</accession>
<protein>
    <submittedName>
        <fullName evidence="1">6239_t:CDS:1</fullName>
    </submittedName>
</protein>
<reference evidence="1" key="1">
    <citation type="submission" date="2021-06" db="EMBL/GenBank/DDBJ databases">
        <authorList>
            <person name="Kallberg Y."/>
            <person name="Tangrot J."/>
            <person name="Rosling A."/>
        </authorList>
    </citation>
    <scope>NUCLEOTIDE SEQUENCE</scope>
    <source>
        <strain evidence="1">MA453B</strain>
    </source>
</reference>
<name>A0A9N9CHI7_9GLOM</name>
<evidence type="ECO:0000313" key="2">
    <source>
        <dbReference type="Proteomes" id="UP000789405"/>
    </source>
</evidence>
<gene>
    <name evidence="1" type="ORF">DERYTH_LOCUS7551</name>
</gene>